<dbReference type="RefSeq" id="WP_209762732.1">
    <property type="nucleotide sequence ID" value="NZ_JAGINP010000001.1"/>
</dbReference>
<dbReference type="Gene3D" id="1.25.40.10">
    <property type="entry name" value="Tetratricopeptide repeat domain"/>
    <property type="match status" value="3"/>
</dbReference>
<proteinExistence type="predicted"/>
<dbReference type="Proteomes" id="UP000781958">
    <property type="component" value="Unassembled WGS sequence"/>
</dbReference>
<organism evidence="3 4">
    <name type="scientific">Azospirillum rugosum</name>
    <dbReference type="NCBI Taxonomy" id="416170"/>
    <lineage>
        <taxon>Bacteria</taxon>
        <taxon>Pseudomonadati</taxon>
        <taxon>Pseudomonadota</taxon>
        <taxon>Alphaproteobacteria</taxon>
        <taxon>Rhodospirillales</taxon>
        <taxon>Azospirillaceae</taxon>
        <taxon>Azospirillum</taxon>
    </lineage>
</organism>
<sequence>MRANILFVLLIIAVGVGVSLLLIPRGEELALQKFRDQDYATARLAYEQRFDAGDHSAATVMPLTRLYLDGGEVDRAIALMEAFVAREPEANASYAEGRQILSRLYRDAQRMGDYLENLEVLARLRPTDENYRELATLAGFHGQIDRQIDALRRYCELRPEDGDAQMELGTLLASQGAYAEAMERLGNADDRAKGAIEPNGRELLMSLLLDQGRAGEAYARARQWIALGTTVGDTIGLLSQFAAANRPDLSVKLLEPKLADPARPLALELTHIDLLTAAGRVEEARARLDALPDAVDDLSLGRLVALQMNVGLGRKALETAKGRDLNLIPDWALVGMAETAFRERDNAFLEHMTRELGDAVLAQHPVLAANIAIARGDKGEAARHARAALADAALPLAEHLAAVRLLDRAGQREAAAAAFDRLALTGALPDEVLEELGGLFLDLDRAKAGVAWFDARRAAMPSLAGDLGWVRLAAKAGDPGRVASWLDAHPRLDPALLQDVAGIAAERGASVLALKAAERVYAAAPTPRSRFALASALLSAKRPADALPHLTDLLADGGAPVEPMAVESAYAAALGALGRNEELARFVAAKLNRGSLREEEETALLYTLLDLKAYRPALPFLRDRARRLGGEWLFAYADAARKTGAVRELADLLEADLARPDLDAKGREDRAGLLLDVGGPARALPVLKQLASGGEARWDGLYRDALTKLGRKDELRRHLAARAHDDRVPAKERREIAFALLDQGDKASAEQALLRLAAGQGPDSADFKQLTFLWGPRPAAAALDWIEGRAKGAASPAEQAAWYERLADLGGARRVADRLGQGGAPAAKDLKGPYIEALAAQGKGKELAEAVKSAVGQEREPERLRRYARLAEQARQRGAAAEAWKAVLSQRPDDGDALRQLGMLAYDENRLADAERFLRGFLAQRPGDYEANYFLGESLTGQKRPAEAVPFYRRALEQVRALKAKSDNVVQTEANILHRLGKVDDAVVLFETLRKLRPADRQLKADYASMLIDSGRMTEARRVLNLP</sequence>
<dbReference type="InterPro" id="IPR051012">
    <property type="entry name" value="CellSynth/LPSAsmb/PSIAsmb"/>
</dbReference>
<keyword evidence="1" id="KW-0677">Repeat</keyword>
<comment type="caution">
    <text evidence="3">The sequence shown here is derived from an EMBL/GenBank/DDBJ whole genome shotgun (WGS) entry which is preliminary data.</text>
</comment>
<dbReference type="GO" id="GO:0006508">
    <property type="term" value="P:proteolysis"/>
    <property type="evidence" value="ECO:0007669"/>
    <property type="project" value="UniProtKB-KW"/>
</dbReference>
<name>A0ABS4SD83_9PROT</name>
<dbReference type="PANTHER" id="PTHR45586:SF1">
    <property type="entry name" value="LIPOPOLYSACCHARIDE ASSEMBLY PROTEIN B"/>
    <property type="match status" value="1"/>
</dbReference>
<dbReference type="PANTHER" id="PTHR45586">
    <property type="entry name" value="TPR REPEAT-CONTAINING PROTEIN PA4667"/>
    <property type="match status" value="1"/>
</dbReference>
<evidence type="ECO:0000313" key="4">
    <source>
        <dbReference type="Proteomes" id="UP000781958"/>
    </source>
</evidence>
<keyword evidence="4" id="KW-1185">Reference proteome</keyword>
<gene>
    <name evidence="3" type="ORF">J2851_000272</name>
</gene>
<keyword evidence="2" id="KW-0802">TPR repeat</keyword>
<keyword evidence="3" id="KW-0645">Protease</keyword>
<dbReference type="InterPro" id="IPR011990">
    <property type="entry name" value="TPR-like_helical_dom_sf"/>
</dbReference>
<dbReference type="Pfam" id="PF13432">
    <property type="entry name" value="TPR_16"/>
    <property type="match status" value="3"/>
</dbReference>
<accession>A0ABS4SD83</accession>
<evidence type="ECO:0000313" key="3">
    <source>
        <dbReference type="EMBL" id="MBP2290535.1"/>
    </source>
</evidence>
<dbReference type="InterPro" id="IPR019734">
    <property type="entry name" value="TPR_rpt"/>
</dbReference>
<evidence type="ECO:0000256" key="1">
    <source>
        <dbReference type="ARBA" id="ARBA00022737"/>
    </source>
</evidence>
<evidence type="ECO:0000256" key="2">
    <source>
        <dbReference type="ARBA" id="ARBA00022803"/>
    </source>
</evidence>
<dbReference type="SMART" id="SM00028">
    <property type="entry name" value="TPR"/>
    <property type="match status" value="4"/>
</dbReference>
<dbReference type="GO" id="GO:0008233">
    <property type="term" value="F:peptidase activity"/>
    <property type="evidence" value="ECO:0007669"/>
    <property type="project" value="UniProtKB-KW"/>
</dbReference>
<dbReference type="SUPFAM" id="SSF48452">
    <property type="entry name" value="TPR-like"/>
    <property type="match status" value="2"/>
</dbReference>
<protein>
    <submittedName>
        <fullName evidence="3">Zn-dependent protease</fullName>
    </submittedName>
</protein>
<dbReference type="EMBL" id="JAGINP010000001">
    <property type="protein sequence ID" value="MBP2290535.1"/>
    <property type="molecule type" value="Genomic_DNA"/>
</dbReference>
<reference evidence="3 4" key="1">
    <citation type="submission" date="2021-03" db="EMBL/GenBank/DDBJ databases">
        <title>Genomic Encyclopedia of Type Strains, Phase III (KMG-III): the genomes of soil and plant-associated and newly described type strains.</title>
        <authorList>
            <person name="Whitman W."/>
        </authorList>
    </citation>
    <scope>NUCLEOTIDE SEQUENCE [LARGE SCALE GENOMIC DNA]</scope>
    <source>
        <strain evidence="3 4">IMMIB AFH-6</strain>
    </source>
</reference>
<keyword evidence="3" id="KW-0378">Hydrolase</keyword>